<sequence>MIKIFEPIFPNALVYIDDILLFSSNIDAHSAVLAKFHDIVLQYGIMLSEKKMVVGETKIDFLGMHISKGQYHLQPHIATQLEAFPDDKLSYKQVQQFLGIVNYMVDFIHDLAKYRTVLSAKLKKHAPPWNEKCTEAVMELKHISKTLPALKIPSKGKRVLQTDAGDCYWGAILLEEDEKGNRHICGYKSGAFKESEKHYHSIYKEILAVKRGIEKF</sequence>
<dbReference type="PROSITE" id="PS50878">
    <property type="entry name" value="RT_POL"/>
    <property type="match status" value="1"/>
</dbReference>
<dbReference type="InterPro" id="IPR051320">
    <property type="entry name" value="Viral_Replic_Matur_Polypro"/>
</dbReference>
<dbReference type="InterPro" id="IPR043502">
    <property type="entry name" value="DNA/RNA_pol_sf"/>
</dbReference>
<keyword evidence="3" id="KW-1185">Reference proteome</keyword>
<dbReference type="Gene3D" id="3.30.70.270">
    <property type="match status" value="2"/>
</dbReference>
<comment type="caution">
    <text evidence="2">The sequence shown here is derived from an EMBL/GenBank/DDBJ whole genome shotgun (WGS) entry which is preliminary data.</text>
</comment>
<dbReference type="Pfam" id="PF00078">
    <property type="entry name" value="RVT_1"/>
    <property type="match status" value="1"/>
</dbReference>
<evidence type="ECO:0000313" key="3">
    <source>
        <dbReference type="Proteomes" id="UP001443914"/>
    </source>
</evidence>
<name>A0AAW1M0Y7_SAPOF</name>
<dbReference type="AlphaFoldDB" id="A0AAW1M0Y7"/>
<organism evidence="2 3">
    <name type="scientific">Saponaria officinalis</name>
    <name type="common">Common soapwort</name>
    <name type="synonym">Lychnis saponaria</name>
    <dbReference type="NCBI Taxonomy" id="3572"/>
    <lineage>
        <taxon>Eukaryota</taxon>
        <taxon>Viridiplantae</taxon>
        <taxon>Streptophyta</taxon>
        <taxon>Embryophyta</taxon>
        <taxon>Tracheophyta</taxon>
        <taxon>Spermatophyta</taxon>
        <taxon>Magnoliopsida</taxon>
        <taxon>eudicotyledons</taxon>
        <taxon>Gunneridae</taxon>
        <taxon>Pentapetalae</taxon>
        <taxon>Caryophyllales</taxon>
        <taxon>Caryophyllaceae</taxon>
        <taxon>Caryophylleae</taxon>
        <taxon>Saponaria</taxon>
    </lineage>
</organism>
<accession>A0AAW1M0Y7</accession>
<dbReference type="InterPro" id="IPR041577">
    <property type="entry name" value="RT_RNaseH_2"/>
</dbReference>
<dbReference type="SUPFAM" id="SSF56672">
    <property type="entry name" value="DNA/RNA polymerases"/>
    <property type="match status" value="1"/>
</dbReference>
<protein>
    <recommendedName>
        <fullName evidence="1">Reverse transcriptase domain-containing protein</fullName>
    </recommendedName>
</protein>
<dbReference type="Pfam" id="PF17919">
    <property type="entry name" value="RT_RNaseH_2"/>
    <property type="match status" value="1"/>
</dbReference>
<reference evidence="2" key="1">
    <citation type="submission" date="2024-03" db="EMBL/GenBank/DDBJ databases">
        <title>WGS assembly of Saponaria officinalis var. Norfolk2.</title>
        <authorList>
            <person name="Jenkins J."/>
            <person name="Shu S."/>
            <person name="Grimwood J."/>
            <person name="Barry K."/>
            <person name="Goodstein D."/>
            <person name="Schmutz J."/>
            <person name="Leebens-Mack J."/>
            <person name="Osbourn A."/>
        </authorList>
    </citation>
    <scope>NUCLEOTIDE SEQUENCE [LARGE SCALE GENOMIC DNA]</scope>
    <source>
        <strain evidence="2">JIC</strain>
    </source>
</reference>
<dbReference type="EMBL" id="JBDFQZ010000003">
    <property type="protein sequence ID" value="KAK9742368.1"/>
    <property type="molecule type" value="Genomic_DNA"/>
</dbReference>
<feature type="domain" description="Reverse transcriptase" evidence="1">
    <location>
        <begin position="1"/>
        <end position="66"/>
    </location>
</feature>
<evidence type="ECO:0000259" key="1">
    <source>
        <dbReference type="PROSITE" id="PS50878"/>
    </source>
</evidence>
<dbReference type="PANTHER" id="PTHR33064">
    <property type="entry name" value="POL PROTEIN"/>
    <property type="match status" value="1"/>
</dbReference>
<dbReference type="PANTHER" id="PTHR33064:SF37">
    <property type="entry name" value="RIBONUCLEASE H"/>
    <property type="match status" value="1"/>
</dbReference>
<evidence type="ECO:0000313" key="2">
    <source>
        <dbReference type="EMBL" id="KAK9742368.1"/>
    </source>
</evidence>
<dbReference type="InterPro" id="IPR043128">
    <property type="entry name" value="Rev_trsase/Diguanyl_cyclase"/>
</dbReference>
<dbReference type="Proteomes" id="UP001443914">
    <property type="component" value="Unassembled WGS sequence"/>
</dbReference>
<proteinExistence type="predicted"/>
<gene>
    <name evidence="2" type="ORF">RND81_03G167400</name>
</gene>
<dbReference type="InterPro" id="IPR000477">
    <property type="entry name" value="RT_dom"/>
</dbReference>